<evidence type="ECO:0000256" key="1">
    <source>
        <dbReference type="SAM" id="MobiDB-lite"/>
    </source>
</evidence>
<comment type="caution">
    <text evidence="2">The sequence shown here is derived from an EMBL/GenBank/DDBJ whole genome shotgun (WGS) entry which is preliminary data.</text>
</comment>
<accession>A0A835CE41</accession>
<organism evidence="2 3">
    <name type="scientific">Senna tora</name>
    <dbReference type="NCBI Taxonomy" id="362788"/>
    <lineage>
        <taxon>Eukaryota</taxon>
        <taxon>Viridiplantae</taxon>
        <taxon>Streptophyta</taxon>
        <taxon>Embryophyta</taxon>
        <taxon>Tracheophyta</taxon>
        <taxon>Spermatophyta</taxon>
        <taxon>Magnoliopsida</taxon>
        <taxon>eudicotyledons</taxon>
        <taxon>Gunneridae</taxon>
        <taxon>Pentapetalae</taxon>
        <taxon>rosids</taxon>
        <taxon>fabids</taxon>
        <taxon>Fabales</taxon>
        <taxon>Fabaceae</taxon>
        <taxon>Caesalpinioideae</taxon>
        <taxon>Cassia clade</taxon>
        <taxon>Senna</taxon>
    </lineage>
</organism>
<proteinExistence type="predicted"/>
<keyword evidence="3" id="KW-1185">Reference proteome</keyword>
<name>A0A835CE41_9FABA</name>
<protein>
    <submittedName>
        <fullName evidence="2">Uncharacterized protein</fullName>
    </submittedName>
</protein>
<dbReference type="Proteomes" id="UP000634136">
    <property type="component" value="Unassembled WGS sequence"/>
</dbReference>
<gene>
    <name evidence="2" type="ORF">G2W53_007326</name>
</gene>
<reference evidence="2" key="1">
    <citation type="submission" date="2020-09" db="EMBL/GenBank/DDBJ databases">
        <title>Genome-Enabled Discovery of Anthraquinone Biosynthesis in Senna tora.</title>
        <authorList>
            <person name="Kang S.-H."/>
            <person name="Pandey R.P."/>
            <person name="Lee C.-M."/>
            <person name="Sim J.-S."/>
            <person name="Jeong J.-T."/>
            <person name="Choi B.-S."/>
            <person name="Jung M."/>
            <person name="Ginzburg D."/>
            <person name="Zhao K."/>
            <person name="Won S.Y."/>
            <person name="Oh T.-J."/>
            <person name="Yu Y."/>
            <person name="Kim N.-H."/>
            <person name="Lee O.R."/>
            <person name="Lee T.-H."/>
            <person name="Bashyal P."/>
            <person name="Kim T.-S."/>
            <person name="Lee W.-H."/>
            <person name="Kawkins C."/>
            <person name="Kim C.-K."/>
            <person name="Kim J.S."/>
            <person name="Ahn B.O."/>
            <person name="Rhee S.Y."/>
            <person name="Sohng J.K."/>
        </authorList>
    </citation>
    <scope>NUCLEOTIDE SEQUENCE</scope>
    <source>
        <tissue evidence="2">Leaf</tissue>
    </source>
</reference>
<sequence>MVQHAVDEQRQRIRDTFGFSCFIDYESILFVNEAVTFRMSSSRRTTRIRIRKEGEQVKYVTSEFKPISYPRTKSSSSSESRPTNIIRVSDASVSDSDPSSNTPQSNSSPSQNQPIVQCQGVEDNVVDIMDIDSPPVTTQEQLRVQDEGPHFLNAQIGQGEVNATIVDMQFINCQEQEHLADATFTSPVLAPITATPLMSNNSLDALLCTEDPESFNFMQSPPTPQFSELAQFLPSSSTAILSKRVQRRLSHISLLQRYDVHFVELSRDGLPLDNTKLGHLIVWVMIVTLVPMSREEVEELFWPGIKEPLVKFLKCQSIGFMPPLSHEKALNSSSRVYMDIQHCQNKMSYGASCIIKLHVSILLG</sequence>
<feature type="region of interest" description="Disordered" evidence="1">
    <location>
        <begin position="89"/>
        <end position="114"/>
    </location>
</feature>
<evidence type="ECO:0000313" key="3">
    <source>
        <dbReference type="Proteomes" id="UP000634136"/>
    </source>
</evidence>
<dbReference type="AlphaFoldDB" id="A0A835CE41"/>
<dbReference type="EMBL" id="JAAIUW010000003">
    <property type="protein sequence ID" value="KAF7838844.1"/>
    <property type="molecule type" value="Genomic_DNA"/>
</dbReference>
<evidence type="ECO:0000313" key="2">
    <source>
        <dbReference type="EMBL" id="KAF7838844.1"/>
    </source>
</evidence>